<keyword evidence="15" id="KW-1185">Reference proteome</keyword>
<accession>A0A443SHU7</accession>
<evidence type="ECO:0000256" key="4">
    <source>
        <dbReference type="ARBA" id="ARBA00012663"/>
    </source>
</evidence>
<evidence type="ECO:0000256" key="6">
    <source>
        <dbReference type="ARBA" id="ARBA00022687"/>
    </source>
</evidence>
<feature type="disulfide bond" evidence="10">
    <location>
        <begin position="255"/>
        <end position="264"/>
    </location>
</feature>
<dbReference type="PRINTS" id="PR01901">
    <property type="entry name" value="WIFPROTEIN"/>
</dbReference>
<evidence type="ECO:0000256" key="2">
    <source>
        <dbReference type="ARBA" id="ARBA00003309"/>
    </source>
</evidence>
<organism evidence="14 15">
    <name type="scientific">Leptotrombidium deliense</name>
    <dbReference type="NCBI Taxonomy" id="299467"/>
    <lineage>
        <taxon>Eukaryota</taxon>
        <taxon>Metazoa</taxon>
        <taxon>Ecdysozoa</taxon>
        <taxon>Arthropoda</taxon>
        <taxon>Chelicerata</taxon>
        <taxon>Arachnida</taxon>
        <taxon>Acari</taxon>
        <taxon>Acariformes</taxon>
        <taxon>Trombidiformes</taxon>
        <taxon>Prostigmata</taxon>
        <taxon>Anystina</taxon>
        <taxon>Parasitengona</taxon>
        <taxon>Trombiculoidea</taxon>
        <taxon>Trombiculidae</taxon>
        <taxon>Leptotrombidium</taxon>
    </lineage>
</organism>
<dbReference type="CDD" id="cd06565">
    <property type="entry name" value="GH20_GcnA-like"/>
    <property type="match status" value="1"/>
</dbReference>
<feature type="region of interest" description="Disordered" evidence="11">
    <location>
        <begin position="280"/>
        <end position="303"/>
    </location>
</feature>
<evidence type="ECO:0000256" key="5">
    <source>
        <dbReference type="ARBA" id="ARBA00013854"/>
    </source>
</evidence>
<feature type="disulfide bond" evidence="10">
    <location>
        <begin position="173"/>
        <end position="183"/>
    </location>
</feature>
<evidence type="ECO:0000259" key="13">
    <source>
        <dbReference type="PROSITE" id="PS50814"/>
    </source>
</evidence>
<dbReference type="EMBL" id="NCKV01002262">
    <property type="protein sequence ID" value="RWS27090.1"/>
    <property type="molecule type" value="Genomic_DNA"/>
</dbReference>
<dbReference type="Gene3D" id="2.60.40.2170">
    <property type="entry name" value="Wnt, WIF domain"/>
    <property type="match status" value="1"/>
</dbReference>
<dbReference type="InterPro" id="IPR003306">
    <property type="entry name" value="WIF"/>
</dbReference>
<comment type="similarity">
    <text evidence="3">Belongs to the glycosyl hydrolase 20 family.</text>
</comment>
<dbReference type="STRING" id="299467.A0A443SHU7"/>
<evidence type="ECO:0000256" key="8">
    <source>
        <dbReference type="ARBA" id="ARBA00022801"/>
    </source>
</evidence>
<comment type="caution">
    <text evidence="10">Lacks conserved residue(s) required for the propagation of feature annotation.</text>
</comment>
<dbReference type="PANTHER" id="PTHR21040:SF8">
    <property type="entry name" value="BCDNA.GH04120"/>
    <property type="match status" value="1"/>
</dbReference>
<keyword evidence="10" id="KW-0245">EGF-like domain</keyword>
<dbReference type="InterPro" id="IPR013309">
    <property type="entry name" value="Wnt-inh"/>
</dbReference>
<dbReference type="InterPro" id="IPR038901">
    <property type="entry name" value="HEXDC-like"/>
</dbReference>
<evidence type="ECO:0000259" key="12">
    <source>
        <dbReference type="PROSITE" id="PS50026"/>
    </source>
</evidence>
<dbReference type="VEuPathDB" id="VectorBase:LDEU004952"/>
<dbReference type="SMART" id="SM00469">
    <property type="entry name" value="WIF"/>
    <property type="match status" value="1"/>
</dbReference>
<feature type="domain" description="WIF" evidence="13">
    <location>
        <begin position="26"/>
        <end position="164"/>
    </location>
</feature>
<evidence type="ECO:0000256" key="7">
    <source>
        <dbReference type="ARBA" id="ARBA00022729"/>
    </source>
</evidence>
<dbReference type="SMART" id="SM00181">
    <property type="entry name" value="EGF"/>
    <property type="match status" value="3"/>
</dbReference>
<dbReference type="InterPro" id="IPR000742">
    <property type="entry name" value="EGF"/>
</dbReference>
<dbReference type="PANTHER" id="PTHR21040">
    <property type="entry name" value="BCDNA.GH04120"/>
    <property type="match status" value="1"/>
</dbReference>
<evidence type="ECO:0000256" key="3">
    <source>
        <dbReference type="ARBA" id="ARBA00006285"/>
    </source>
</evidence>
<dbReference type="SUPFAM" id="SSF51445">
    <property type="entry name" value="(Trans)glycosidases"/>
    <property type="match status" value="1"/>
</dbReference>
<dbReference type="EC" id="3.2.1.52" evidence="4"/>
<sequence length="894" mass="102676">MILTIVMSSVIEHKGNSEVSNGDISLWIDEKQVKDLSGFPMRIYAIVDGAVLPYVLDPNFEKYLPIIPSEVASVNFTWKSGESKRYNYNFDQLMSYNEDILANPLISIDTKGEVPKKPRTFEVFLPCVGNVSGIASLAIGLAIFNDGRKNLPGTPLRLKLQKQCAHHAPDPECDQRCANGGWCNKNKICECPKGYIGKYCQSALCYPVCMNGGVCMSPGVCTCTDNFQGPHCEGGICREKCLNGGKCVQKDTCKCRRGYYGRRCEFSKCRNEKSKKEHLSSGTKISSDEHLRKSHGLKLPRRNLSAVDPENIKSLKIDSHTLESSDAQNGLETDNSNLLNKNAFYTKNDAEFERIEQQQKEGEKMNFVVNEKRNDNEKYYIPSLRMVHLDLKGAPPKISYLKQIFPLLKEAGANGILLEYEDMFPFWGYLKPIAAGNAYTNDDIKAILDLAKIHNFEVIPLVQTFGHLEMALKLKEFRHLREVDNFPMALCPSKNESFTLVTNIIDQIMMMHSTSKYLHIGCDEVFHMGYCEKCRHLDRDNIYLNHVTRVAKYVCDKYNVRPIIWDDMLRNIPSERLKESNLGSLVEPMLWTYVRDIYRFIPYPTWMTFAEIFPNIWAASAFKGAFGETLTVPNVKMHLENNEAWLEVMKEQYKNFKALRGIVVTGWQRYDHLATLCELLPAGLPSLVVNLLTLSHGRYNSTYVFKMFDRLMRCPSNTHYYSSNQLEVDFENDPNLWQRAANCLFPGSSVFQLTMDVVEAVKRFNEYSYSVTIHKAWMTDYNVRRNFSNPFRIDEGLQDHSSVYYRLTSLVKQAQDALKSVFDDYTVAEWIEQNIYPYIVKMETIMKNGVELKKVKNWDRRPLKPLSDLQRFGVGNVLYLLVDNRVLVQRFKAI</sequence>
<protein>
    <recommendedName>
        <fullName evidence="5">Wnt inhibitory factor 1</fullName>
        <ecNumber evidence="4">3.2.1.52</ecNumber>
    </recommendedName>
</protein>
<dbReference type="Gene3D" id="3.20.20.80">
    <property type="entry name" value="Glycosidases"/>
    <property type="match status" value="1"/>
</dbReference>
<keyword evidence="6" id="KW-0879">Wnt signaling pathway</keyword>
<dbReference type="Gene3D" id="2.10.25.10">
    <property type="entry name" value="Laminin"/>
    <property type="match status" value="2"/>
</dbReference>
<keyword evidence="9" id="KW-0325">Glycoprotein</keyword>
<dbReference type="InterPro" id="IPR038677">
    <property type="entry name" value="WIF_sf"/>
</dbReference>
<dbReference type="Pfam" id="PF00728">
    <property type="entry name" value="Glyco_hydro_20"/>
    <property type="match status" value="1"/>
</dbReference>
<dbReference type="PROSITE" id="PS01186">
    <property type="entry name" value="EGF_2"/>
    <property type="match status" value="2"/>
</dbReference>
<comment type="function">
    <text evidence="2">Binds to WNT proteins and inhibits their activities. May be involved in mesoderm segmentation.</text>
</comment>
<dbReference type="PROSITE" id="PS50814">
    <property type="entry name" value="WIF"/>
    <property type="match status" value="1"/>
</dbReference>
<dbReference type="GO" id="GO:0016055">
    <property type="term" value="P:Wnt signaling pathway"/>
    <property type="evidence" value="ECO:0007669"/>
    <property type="project" value="UniProtKB-KW"/>
</dbReference>
<feature type="disulfide bond" evidence="10">
    <location>
        <begin position="237"/>
        <end position="247"/>
    </location>
</feature>
<evidence type="ECO:0000313" key="15">
    <source>
        <dbReference type="Proteomes" id="UP000288716"/>
    </source>
</evidence>
<feature type="domain" description="EGF-like" evidence="12">
    <location>
        <begin position="169"/>
        <end position="201"/>
    </location>
</feature>
<feature type="domain" description="EGF-like" evidence="12">
    <location>
        <begin position="233"/>
        <end position="265"/>
    </location>
</feature>
<dbReference type="AlphaFoldDB" id="A0A443SHU7"/>
<feature type="compositionally biased region" description="Basic residues" evidence="11">
    <location>
        <begin position="292"/>
        <end position="301"/>
    </location>
</feature>
<evidence type="ECO:0000256" key="9">
    <source>
        <dbReference type="ARBA" id="ARBA00023180"/>
    </source>
</evidence>
<comment type="catalytic activity">
    <reaction evidence="1">
        <text>Hydrolysis of terminal non-reducing N-acetyl-D-hexosamine residues in N-acetyl-beta-D-hexosaminides.</text>
        <dbReference type="EC" id="3.2.1.52"/>
    </reaction>
</comment>
<evidence type="ECO:0000256" key="10">
    <source>
        <dbReference type="PROSITE-ProRule" id="PRU00076"/>
    </source>
</evidence>
<dbReference type="Proteomes" id="UP000288716">
    <property type="component" value="Unassembled WGS sequence"/>
</dbReference>
<keyword evidence="10" id="KW-1015">Disulfide bond</keyword>
<dbReference type="InterPro" id="IPR015883">
    <property type="entry name" value="Glyco_hydro_20_cat"/>
</dbReference>
<dbReference type="OrthoDB" id="10023921at2759"/>
<dbReference type="CDD" id="cd00054">
    <property type="entry name" value="EGF_CA"/>
    <property type="match status" value="1"/>
</dbReference>
<comment type="caution">
    <text evidence="14">The sequence shown here is derived from an EMBL/GenBank/DDBJ whole genome shotgun (WGS) entry which is preliminary data.</text>
</comment>
<evidence type="ECO:0000313" key="14">
    <source>
        <dbReference type="EMBL" id="RWS27090.1"/>
    </source>
</evidence>
<dbReference type="Pfam" id="PF02019">
    <property type="entry name" value="WIF"/>
    <property type="match status" value="1"/>
</dbReference>
<dbReference type="PROSITE" id="PS50026">
    <property type="entry name" value="EGF_3"/>
    <property type="match status" value="2"/>
</dbReference>
<dbReference type="GO" id="GO:0005975">
    <property type="term" value="P:carbohydrate metabolic process"/>
    <property type="evidence" value="ECO:0007669"/>
    <property type="project" value="InterPro"/>
</dbReference>
<dbReference type="GO" id="GO:0004563">
    <property type="term" value="F:beta-N-acetylhexosaminidase activity"/>
    <property type="evidence" value="ECO:0007669"/>
    <property type="project" value="UniProtKB-EC"/>
</dbReference>
<feature type="disulfide bond" evidence="10">
    <location>
        <begin position="191"/>
        <end position="200"/>
    </location>
</feature>
<dbReference type="InterPro" id="IPR017853">
    <property type="entry name" value="GH"/>
</dbReference>
<keyword evidence="7" id="KW-0732">Signal</keyword>
<reference evidence="14 15" key="1">
    <citation type="journal article" date="2018" name="Gigascience">
        <title>Genomes of trombidid mites reveal novel predicted allergens and laterally-transferred genes associated with secondary metabolism.</title>
        <authorList>
            <person name="Dong X."/>
            <person name="Chaisiri K."/>
            <person name="Xia D."/>
            <person name="Armstrong S.D."/>
            <person name="Fang Y."/>
            <person name="Donnelly M.J."/>
            <person name="Kadowaki T."/>
            <person name="McGarry J.W."/>
            <person name="Darby A.C."/>
            <person name="Makepeace B.L."/>
        </authorList>
    </citation>
    <scope>NUCLEOTIDE SEQUENCE [LARGE SCALE GENOMIC DNA]</scope>
    <source>
        <strain evidence="14">UoL-UT</strain>
    </source>
</reference>
<gene>
    <name evidence="14" type="ORF">B4U80_05337</name>
</gene>
<proteinExistence type="inferred from homology"/>
<evidence type="ECO:0000256" key="1">
    <source>
        <dbReference type="ARBA" id="ARBA00001231"/>
    </source>
</evidence>
<keyword evidence="8" id="KW-0378">Hydrolase</keyword>
<evidence type="ECO:0000256" key="11">
    <source>
        <dbReference type="SAM" id="MobiDB-lite"/>
    </source>
</evidence>
<dbReference type="PROSITE" id="PS00022">
    <property type="entry name" value="EGF_1"/>
    <property type="match status" value="2"/>
</dbReference>
<name>A0A443SHU7_9ACAR</name>